<dbReference type="NCBIfam" id="NF006579">
    <property type="entry name" value="PRK09104.1"/>
    <property type="match status" value="1"/>
</dbReference>
<dbReference type="InterPro" id="IPR036264">
    <property type="entry name" value="Bact_exopeptidase_dim_dom"/>
</dbReference>
<dbReference type="RefSeq" id="WP_390227038.1">
    <property type="nucleotide sequence ID" value="NZ_JBHSCN010000002.1"/>
</dbReference>
<evidence type="ECO:0000313" key="6">
    <source>
        <dbReference type="Proteomes" id="UP001595900"/>
    </source>
</evidence>
<dbReference type="SUPFAM" id="SSF55031">
    <property type="entry name" value="Bacterial exopeptidase dimerisation domain"/>
    <property type="match status" value="1"/>
</dbReference>
<feature type="domain" description="Peptidase M20 dimerisation" evidence="4">
    <location>
        <begin position="188"/>
        <end position="336"/>
    </location>
</feature>
<comment type="caution">
    <text evidence="5">The sequence shown here is derived from an EMBL/GenBank/DDBJ whole genome shotgun (WGS) entry which is preliminary data.</text>
</comment>
<dbReference type="SUPFAM" id="SSF53187">
    <property type="entry name" value="Zn-dependent exopeptidases"/>
    <property type="match status" value="1"/>
</dbReference>
<dbReference type="EMBL" id="JBHSCN010000002">
    <property type="protein sequence ID" value="MFC4242232.1"/>
    <property type="molecule type" value="Genomic_DNA"/>
</dbReference>
<keyword evidence="6" id="KW-1185">Reference proteome</keyword>
<reference evidence="6" key="1">
    <citation type="journal article" date="2019" name="Int. J. Syst. Evol. Microbiol.">
        <title>The Global Catalogue of Microorganisms (GCM) 10K type strain sequencing project: providing services to taxonomists for standard genome sequencing and annotation.</title>
        <authorList>
            <consortium name="The Broad Institute Genomics Platform"/>
            <consortium name="The Broad Institute Genome Sequencing Center for Infectious Disease"/>
            <person name="Wu L."/>
            <person name="Ma J."/>
        </authorList>
    </citation>
    <scope>NUCLEOTIDE SEQUENCE [LARGE SCALE GENOMIC DNA]</scope>
    <source>
        <strain evidence="6">CGMCC 1.10363</strain>
    </source>
</reference>
<proteinExistence type="predicted"/>
<organism evidence="5 6">
    <name type="scientific">Gryllotalpicola reticulitermitis</name>
    <dbReference type="NCBI Taxonomy" id="1184153"/>
    <lineage>
        <taxon>Bacteria</taxon>
        <taxon>Bacillati</taxon>
        <taxon>Actinomycetota</taxon>
        <taxon>Actinomycetes</taxon>
        <taxon>Micrococcales</taxon>
        <taxon>Microbacteriaceae</taxon>
        <taxon>Gryllotalpicola</taxon>
    </lineage>
</organism>
<keyword evidence="1" id="KW-0645">Protease</keyword>
<dbReference type="InterPro" id="IPR002933">
    <property type="entry name" value="Peptidase_M20"/>
</dbReference>
<keyword evidence="2" id="KW-0479">Metal-binding</keyword>
<dbReference type="Gene3D" id="3.30.70.360">
    <property type="match status" value="1"/>
</dbReference>
<dbReference type="Pfam" id="PF07687">
    <property type="entry name" value="M20_dimer"/>
    <property type="match status" value="1"/>
</dbReference>
<dbReference type="Proteomes" id="UP001595900">
    <property type="component" value="Unassembled WGS sequence"/>
</dbReference>
<dbReference type="PANTHER" id="PTHR43270:SF12">
    <property type="entry name" value="SUCCINYL-DIAMINOPIMELATE DESUCCINYLASE"/>
    <property type="match status" value="1"/>
</dbReference>
<protein>
    <submittedName>
        <fullName evidence="5">M20/M25/M40 family metallo-hydrolase</fullName>
    </submittedName>
</protein>
<keyword evidence="3" id="KW-0378">Hydrolase</keyword>
<name>A0ABV8Q494_9MICO</name>
<gene>
    <name evidence="5" type="ORF">ACFOYW_02515</name>
</gene>
<sequence length="466" mass="49286">MSRSLNFPDSTSLLPELGEYVAIPSISRSAAAETMREAAEWVAAQLAFANGRVTETDGFPVVRGEWLGAPGSPTILVYGHYDVQPTGSREEWTSDPFELVIDGDVVRGRGVTDDKGPVFIVLKLAQAFIAQEGGLPLNVKFLIEGEEEIGSPHLSAYVRSHADELGADLVISADGAQWRPGEPSLSVASKGLVSLDIAVTGASVDLHSGRFGGTVANPVHALATILASLHDETGRVAVRGFYAGVPELSDDRRAEIAAVPFDDDDYRVALGVPQLFGEAGFSTLERLWERPTLEITGVSSGGKYSVIPHTAVAHLSCRLVGTQDPTHVLAAIGAHVHGLAIDGVTVHIDYDTARVPAYRIDPEHPAIAAAAEALGVVYPGEDVLLAVIAGTLPATTLFEEVLGAKTMFFSFSTSDENLHAPNEFLRIRRIGEGLRAWEALWRLLADGEHSLSGAAVHAASAGGSAQ</sequence>
<evidence type="ECO:0000256" key="3">
    <source>
        <dbReference type="ARBA" id="ARBA00022801"/>
    </source>
</evidence>
<dbReference type="Gene3D" id="3.40.630.10">
    <property type="entry name" value="Zn peptidases"/>
    <property type="match status" value="1"/>
</dbReference>
<evidence type="ECO:0000256" key="2">
    <source>
        <dbReference type="ARBA" id="ARBA00022723"/>
    </source>
</evidence>
<dbReference type="InterPro" id="IPR051458">
    <property type="entry name" value="Cyt/Met_Dipeptidase"/>
</dbReference>
<evidence type="ECO:0000256" key="1">
    <source>
        <dbReference type="ARBA" id="ARBA00022670"/>
    </source>
</evidence>
<dbReference type="InterPro" id="IPR011650">
    <property type="entry name" value="Peptidase_M20_dimer"/>
</dbReference>
<dbReference type="PANTHER" id="PTHR43270">
    <property type="entry name" value="BETA-ALA-HIS DIPEPTIDASE"/>
    <property type="match status" value="1"/>
</dbReference>
<dbReference type="Pfam" id="PF01546">
    <property type="entry name" value="Peptidase_M20"/>
    <property type="match status" value="1"/>
</dbReference>
<accession>A0ABV8Q494</accession>
<evidence type="ECO:0000259" key="4">
    <source>
        <dbReference type="Pfam" id="PF07687"/>
    </source>
</evidence>
<evidence type="ECO:0000313" key="5">
    <source>
        <dbReference type="EMBL" id="MFC4242232.1"/>
    </source>
</evidence>